<reference evidence="1" key="1">
    <citation type="submission" date="2014-05" db="EMBL/GenBank/DDBJ databases">
        <authorList>
            <person name="Chronopoulou M."/>
        </authorList>
    </citation>
    <scope>NUCLEOTIDE SEQUENCE</scope>
    <source>
        <tissue evidence="1">Whole organism</tissue>
    </source>
</reference>
<proteinExistence type="predicted"/>
<dbReference type="AlphaFoldDB" id="A0A0K2V820"/>
<sequence length="56" mass="6275">MVLLLTTPKSHISGVQTTWILSEANAHGVLTVLICLPLKICEPWFRGNSMKMRPQL</sequence>
<name>A0A0K2V820_LEPSM</name>
<organism evidence="1">
    <name type="scientific">Lepeophtheirus salmonis</name>
    <name type="common">Salmon louse</name>
    <name type="synonym">Caligus salmonis</name>
    <dbReference type="NCBI Taxonomy" id="72036"/>
    <lineage>
        <taxon>Eukaryota</taxon>
        <taxon>Metazoa</taxon>
        <taxon>Ecdysozoa</taxon>
        <taxon>Arthropoda</taxon>
        <taxon>Crustacea</taxon>
        <taxon>Multicrustacea</taxon>
        <taxon>Hexanauplia</taxon>
        <taxon>Copepoda</taxon>
        <taxon>Siphonostomatoida</taxon>
        <taxon>Caligidae</taxon>
        <taxon>Lepeophtheirus</taxon>
    </lineage>
</organism>
<evidence type="ECO:0000313" key="1">
    <source>
        <dbReference type="EMBL" id="CDW46460.1"/>
    </source>
</evidence>
<accession>A0A0K2V820</accession>
<protein>
    <submittedName>
        <fullName evidence="1">Uncharacterized protein</fullName>
    </submittedName>
</protein>
<dbReference type="EMBL" id="HACA01029099">
    <property type="protein sequence ID" value="CDW46460.1"/>
    <property type="molecule type" value="Transcribed_RNA"/>
</dbReference>